<dbReference type="InterPro" id="IPR019448">
    <property type="entry name" value="NT-C2"/>
</dbReference>
<evidence type="ECO:0000313" key="4">
    <source>
        <dbReference type="Proteomes" id="UP001633002"/>
    </source>
</evidence>
<feature type="region of interest" description="Disordered" evidence="1">
    <location>
        <begin position="641"/>
        <end position="686"/>
    </location>
</feature>
<dbReference type="Proteomes" id="UP001633002">
    <property type="component" value="Unassembled WGS sequence"/>
</dbReference>
<dbReference type="EMBL" id="JBJQOH010000007">
    <property type="protein sequence ID" value="KAL3679429.1"/>
    <property type="molecule type" value="Genomic_DNA"/>
</dbReference>
<reference evidence="3 4" key="1">
    <citation type="submission" date="2024-09" db="EMBL/GenBank/DDBJ databases">
        <title>Chromosome-scale assembly of Riccia sorocarpa.</title>
        <authorList>
            <person name="Paukszto L."/>
        </authorList>
    </citation>
    <scope>NUCLEOTIDE SEQUENCE [LARGE SCALE GENOMIC DNA]</scope>
    <source>
        <strain evidence="3">LP-2024</strain>
        <tissue evidence="3">Aerial parts of the thallus</tissue>
    </source>
</reference>
<feature type="compositionally biased region" description="Basic and acidic residues" evidence="1">
    <location>
        <begin position="223"/>
        <end position="233"/>
    </location>
</feature>
<name>A0ABD3GQJ7_9MARC</name>
<feature type="compositionally biased region" description="Basic and acidic residues" evidence="1">
    <location>
        <begin position="658"/>
        <end position="670"/>
    </location>
</feature>
<feature type="region of interest" description="Disordered" evidence="1">
    <location>
        <begin position="221"/>
        <end position="271"/>
    </location>
</feature>
<proteinExistence type="predicted"/>
<gene>
    <name evidence="3" type="ORF">R1sor_022385</name>
</gene>
<dbReference type="AlphaFoldDB" id="A0ABD3GQJ7"/>
<feature type="domain" description="C2 NT-type" evidence="2">
    <location>
        <begin position="3"/>
        <end position="164"/>
    </location>
</feature>
<feature type="compositionally biased region" description="Low complexity" evidence="1">
    <location>
        <begin position="249"/>
        <end position="259"/>
    </location>
</feature>
<evidence type="ECO:0000259" key="2">
    <source>
        <dbReference type="PROSITE" id="PS51840"/>
    </source>
</evidence>
<accession>A0ABD3GQJ7</accession>
<sequence length="755" mass="82776">MRWGLQASTSKKYQVNIVLHRVDGLAAFRGAEEELKLRGKLVWKGPRTALGSRLKGRKSGWTSSVPVDSTGTVEWQEDFENHCVLTMTKDDTFQPWPVSLSLCKEAAPSILKTKPLVLGSVLLDLSELICDNQKTGAIIKLPFPCGFGGLEMEANFAVSVRFVEMRNAIFDGFESVHRFVAPAKACMGEPMWDSDDGKPTEIVRKKVRGLKGIIPSIISIRRNSTEEERHDGGKLSPSSAGKLSPRSVESPPDSTSSYDSTDEEDSDGGYEHSGAVVKLQKQFSYGTIAGANLVVEGAIPFHSEEDATSDLGDVISIHSRASTLAFSKAAVGEDSSLSTDVDVAHSSQGSLSSLFPWRKRKLSFRSPRARGEPLLNKAYGEEGGDEIDWDRRQSETGSPGDRLALVAYKGEGGLSSSSSNVASAILDFGDDLTFSVGSWETKELLSRDGQMKLSANVFYASFDQRSESAAGESACTALVAVVADWLHSHPTLMPSRAEFDMLIRDGSAEWRKLCEVEAYKDRFPDRHFDLETILQAQVRPLCIIPEKSFVGFFQPEGLGDSCDFLQGAMSFDGIWDEIERCGPALYIVSWNDHFFVLRMEERSCYIIDTLGERLYEGCNQAYILHFDEKTSLCSVPLKPTKDTKVPSDEGAGSADPALSDKSEKAKKAEEAGDCEPASECTEAENSSGETVHVGKSACREFIKGFFAALPLRELQIDVQKGLFGKAPLHHRLLQIEFHYVKPTSSMLGLAVFESD</sequence>
<protein>
    <recommendedName>
        <fullName evidence="2">C2 NT-type domain-containing protein</fullName>
    </recommendedName>
</protein>
<evidence type="ECO:0000256" key="1">
    <source>
        <dbReference type="SAM" id="MobiDB-lite"/>
    </source>
</evidence>
<feature type="region of interest" description="Disordered" evidence="1">
    <location>
        <begin position="375"/>
        <end position="398"/>
    </location>
</feature>
<comment type="caution">
    <text evidence="3">The sequence shown here is derived from an EMBL/GenBank/DDBJ whole genome shotgun (WGS) entry which is preliminary data.</text>
</comment>
<keyword evidence="4" id="KW-1185">Reference proteome</keyword>
<organism evidence="3 4">
    <name type="scientific">Riccia sorocarpa</name>
    <dbReference type="NCBI Taxonomy" id="122646"/>
    <lineage>
        <taxon>Eukaryota</taxon>
        <taxon>Viridiplantae</taxon>
        <taxon>Streptophyta</taxon>
        <taxon>Embryophyta</taxon>
        <taxon>Marchantiophyta</taxon>
        <taxon>Marchantiopsida</taxon>
        <taxon>Marchantiidae</taxon>
        <taxon>Marchantiales</taxon>
        <taxon>Ricciaceae</taxon>
        <taxon>Riccia</taxon>
    </lineage>
</organism>
<dbReference type="PANTHER" id="PTHR31182">
    <property type="entry name" value="C2 NT-TYPE DOMAIN-CONTAINING PROTEIN"/>
    <property type="match status" value="1"/>
</dbReference>
<dbReference type="Pfam" id="PF10358">
    <property type="entry name" value="NT-C2"/>
    <property type="match status" value="1"/>
</dbReference>
<dbReference type="PROSITE" id="PS51840">
    <property type="entry name" value="C2_NT"/>
    <property type="match status" value="1"/>
</dbReference>
<dbReference type="PANTHER" id="PTHR31182:SF21">
    <property type="entry name" value="C2 NT-TYPE DOMAIN-CONTAINING PROTEIN"/>
    <property type="match status" value="1"/>
</dbReference>
<evidence type="ECO:0000313" key="3">
    <source>
        <dbReference type="EMBL" id="KAL3679429.1"/>
    </source>
</evidence>